<evidence type="ECO:0000313" key="1">
    <source>
        <dbReference type="EMBL" id="CAH0537127.1"/>
    </source>
</evidence>
<proteinExistence type="predicted"/>
<protein>
    <submittedName>
        <fullName evidence="1">Uncharacterized protein</fullName>
    </submittedName>
</protein>
<name>A0ABM9A139_9VIBR</name>
<dbReference type="RefSeq" id="WP_237360326.1">
    <property type="nucleotide sequence ID" value="NZ_CAKLDM010000001.1"/>
</dbReference>
<keyword evidence="2" id="KW-1185">Reference proteome</keyword>
<sequence length="204" mass="23134">MTINIEHLLDRISQKTYELDAYRDHLIKESVCCLRVTADNLVKAALQAQPNIVSRLGVDGLKPLKEEFKLIMSSLGSQAHQVLEDDELWEYKQEVSLDTVDKLKSKGFPVVNGHLPKPFIEALQLLLSPIGAWLNAHDLASKGDWLIANSYYHFQGPMPITASMLESAEEFSTRHQEYDQLIEEFIGLQNGQEQNSVLDLWDSI</sequence>
<organism evidence="1 2">
    <name type="scientific">Vibrio marisflavi CECT 7928</name>
    <dbReference type="NCBI Taxonomy" id="634439"/>
    <lineage>
        <taxon>Bacteria</taxon>
        <taxon>Pseudomonadati</taxon>
        <taxon>Pseudomonadota</taxon>
        <taxon>Gammaproteobacteria</taxon>
        <taxon>Vibrionales</taxon>
        <taxon>Vibrionaceae</taxon>
        <taxon>Vibrio</taxon>
    </lineage>
</organism>
<dbReference type="Proteomes" id="UP000838748">
    <property type="component" value="Unassembled WGS sequence"/>
</dbReference>
<reference evidence="1" key="1">
    <citation type="submission" date="2021-11" db="EMBL/GenBank/DDBJ databases">
        <authorList>
            <person name="Rodrigo-Torres L."/>
            <person name="Arahal R. D."/>
            <person name="Lucena T."/>
        </authorList>
    </citation>
    <scope>NUCLEOTIDE SEQUENCE</scope>
    <source>
        <strain evidence="1">CECT 7928</strain>
    </source>
</reference>
<accession>A0ABM9A139</accession>
<dbReference type="EMBL" id="CAKLDM010000001">
    <property type="protein sequence ID" value="CAH0537127.1"/>
    <property type="molecule type" value="Genomic_DNA"/>
</dbReference>
<comment type="caution">
    <text evidence="1">The sequence shown here is derived from an EMBL/GenBank/DDBJ whole genome shotgun (WGS) entry which is preliminary data.</text>
</comment>
<evidence type="ECO:0000313" key="2">
    <source>
        <dbReference type="Proteomes" id="UP000838748"/>
    </source>
</evidence>
<gene>
    <name evidence="1" type="ORF">VMF7928_00952</name>
</gene>